<keyword evidence="6" id="KW-0822">Tryptophan biosynthesis</keyword>
<evidence type="ECO:0000256" key="3">
    <source>
        <dbReference type="ARBA" id="ARBA00012362"/>
    </source>
</evidence>
<dbReference type="GO" id="GO:0004425">
    <property type="term" value="F:indole-3-glycerol-phosphate synthase activity"/>
    <property type="evidence" value="ECO:0007669"/>
    <property type="project" value="UniProtKB-EC"/>
</dbReference>
<name>A0A830CDQ2_9LAMI</name>
<comment type="catalytic activity">
    <reaction evidence="1">
        <text>1-(2-carboxyphenylamino)-1-deoxy-D-ribulose 5-phosphate + H(+) = (1S,2R)-1-C-(indol-3-yl)glycerol 3-phosphate + CO2 + H2O</text>
        <dbReference type="Rhea" id="RHEA:23476"/>
        <dbReference type="ChEBI" id="CHEBI:15377"/>
        <dbReference type="ChEBI" id="CHEBI:15378"/>
        <dbReference type="ChEBI" id="CHEBI:16526"/>
        <dbReference type="ChEBI" id="CHEBI:58613"/>
        <dbReference type="ChEBI" id="CHEBI:58866"/>
        <dbReference type="EC" id="4.1.1.48"/>
    </reaction>
</comment>
<feature type="domain" description="Indole-3-glycerol phosphate synthase" evidence="9">
    <location>
        <begin position="55"/>
        <end position="152"/>
    </location>
</feature>
<dbReference type="EMBL" id="BMAC01000350">
    <property type="protein sequence ID" value="GFP94444.1"/>
    <property type="molecule type" value="Genomic_DNA"/>
</dbReference>
<reference evidence="10" key="1">
    <citation type="submission" date="2020-07" db="EMBL/GenBank/DDBJ databases">
        <title>Ethylene signaling mediates host invasion by parasitic plants.</title>
        <authorList>
            <person name="Yoshida S."/>
        </authorList>
    </citation>
    <scope>NUCLEOTIDE SEQUENCE</scope>
    <source>
        <strain evidence="10">Okayama</strain>
    </source>
</reference>
<keyword evidence="7" id="KW-0057">Aromatic amino acid biosynthesis</keyword>
<dbReference type="UniPathway" id="UPA00035">
    <property type="reaction ID" value="UER00043"/>
</dbReference>
<dbReference type="Proteomes" id="UP000653305">
    <property type="component" value="Unassembled WGS sequence"/>
</dbReference>
<dbReference type="InterPro" id="IPR013785">
    <property type="entry name" value="Aldolase_TIM"/>
</dbReference>
<dbReference type="InterPro" id="IPR013798">
    <property type="entry name" value="Indole-3-glycerol_P_synth_dom"/>
</dbReference>
<accession>A0A830CDQ2</accession>
<dbReference type="Gene3D" id="3.20.20.70">
    <property type="entry name" value="Aldolase class I"/>
    <property type="match status" value="1"/>
</dbReference>
<dbReference type="OrthoDB" id="524799at2759"/>
<organism evidence="10 11">
    <name type="scientific">Phtheirospermum japonicum</name>
    <dbReference type="NCBI Taxonomy" id="374723"/>
    <lineage>
        <taxon>Eukaryota</taxon>
        <taxon>Viridiplantae</taxon>
        <taxon>Streptophyta</taxon>
        <taxon>Embryophyta</taxon>
        <taxon>Tracheophyta</taxon>
        <taxon>Spermatophyta</taxon>
        <taxon>Magnoliopsida</taxon>
        <taxon>eudicotyledons</taxon>
        <taxon>Gunneridae</taxon>
        <taxon>Pentapetalae</taxon>
        <taxon>asterids</taxon>
        <taxon>lamiids</taxon>
        <taxon>Lamiales</taxon>
        <taxon>Orobanchaceae</taxon>
        <taxon>Orobanchaceae incertae sedis</taxon>
        <taxon>Phtheirospermum</taxon>
    </lineage>
</organism>
<dbReference type="EC" id="4.1.1.48" evidence="3"/>
<dbReference type="Pfam" id="PF00218">
    <property type="entry name" value="IGPS"/>
    <property type="match status" value="1"/>
</dbReference>
<dbReference type="SUPFAM" id="SSF51366">
    <property type="entry name" value="Ribulose-phoshate binding barrel"/>
    <property type="match status" value="1"/>
</dbReference>
<dbReference type="GO" id="GO:0004640">
    <property type="term" value="F:phosphoribosylanthranilate isomerase activity"/>
    <property type="evidence" value="ECO:0007669"/>
    <property type="project" value="TreeGrafter"/>
</dbReference>
<evidence type="ECO:0000256" key="6">
    <source>
        <dbReference type="ARBA" id="ARBA00022822"/>
    </source>
</evidence>
<evidence type="ECO:0000256" key="5">
    <source>
        <dbReference type="ARBA" id="ARBA00022793"/>
    </source>
</evidence>
<comment type="pathway">
    <text evidence="2">Amino-acid biosynthesis; L-tryptophan biosynthesis; L-tryptophan from chorismate: step 4/5.</text>
</comment>
<proteinExistence type="predicted"/>
<evidence type="ECO:0000256" key="8">
    <source>
        <dbReference type="ARBA" id="ARBA00023239"/>
    </source>
</evidence>
<evidence type="ECO:0000256" key="2">
    <source>
        <dbReference type="ARBA" id="ARBA00004696"/>
    </source>
</evidence>
<keyword evidence="8" id="KW-0456">Lyase</keyword>
<dbReference type="InterPro" id="IPR045186">
    <property type="entry name" value="Indole-3-glycerol_P_synth"/>
</dbReference>
<evidence type="ECO:0000256" key="4">
    <source>
        <dbReference type="ARBA" id="ARBA00022605"/>
    </source>
</evidence>
<evidence type="ECO:0000256" key="7">
    <source>
        <dbReference type="ARBA" id="ARBA00023141"/>
    </source>
</evidence>
<gene>
    <name evidence="10" type="ORF">PHJA_001588800</name>
</gene>
<comment type="caution">
    <text evidence="10">The sequence shown here is derived from an EMBL/GenBank/DDBJ whole genome shotgun (WGS) entry which is preliminary data.</text>
</comment>
<evidence type="ECO:0000256" key="1">
    <source>
        <dbReference type="ARBA" id="ARBA00001633"/>
    </source>
</evidence>
<keyword evidence="4" id="KW-0028">Amino-acid biosynthesis</keyword>
<dbReference type="InterPro" id="IPR011060">
    <property type="entry name" value="RibuloseP-bd_barrel"/>
</dbReference>
<dbReference type="AlphaFoldDB" id="A0A830CDQ2"/>
<protein>
    <recommendedName>
        <fullName evidence="3">indole-3-glycerol-phosphate synthase</fullName>
        <ecNumber evidence="3">4.1.1.48</ecNumber>
    </recommendedName>
</protein>
<evidence type="ECO:0000313" key="10">
    <source>
        <dbReference type="EMBL" id="GFP94444.1"/>
    </source>
</evidence>
<keyword evidence="11" id="KW-1185">Reference proteome</keyword>
<dbReference type="PANTHER" id="PTHR22854">
    <property type="entry name" value="TRYPTOPHAN BIOSYNTHESIS PROTEIN"/>
    <property type="match status" value="1"/>
</dbReference>
<evidence type="ECO:0000259" key="9">
    <source>
        <dbReference type="Pfam" id="PF00218"/>
    </source>
</evidence>
<dbReference type="GO" id="GO:0000162">
    <property type="term" value="P:L-tryptophan biosynthetic process"/>
    <property type="evidence" value="ECO:0007669"/>
    <property type="project" value="UniProtKB-UniPathway"/>
</dbReference>
<evidence type="ECO:0000313" key="11">
    <source>
        <dbReference type="Proteomes" id="UP000653305"/>
    </source>
</evidence>
<sequence>MKWPGVKDVEVAQMKEKRSLAGLKKQLINAPPTRDFIGALKEANARTGFPGFIAEGSFENLEAIRNFGVQCPLLCKEFVIDAWQLFYARLKGDNAILLIAAVLPDLDIKYMIKICKLLGLTALVKVHDEREMDRVLEIEGIELVGINNRDLGIISKIVQISIVINVVSIFVLPICC</sequence>
<keyword evidence="5" id="KW-0210">Decarboxylase</keyword>
<dbReference type="PANTHER" id="PTHR22854:SF2">
    <property type="entry name" value="INDOLE-3-GLYCEROL-PHOSPHATE SYNTHASE"/>
    <property type="match status" value="1"/>
</dbReference>